<feature type="compositionally biased region" description="Basic residues" evidence="1">
    <location>
        <begin position="636"/>
        <end position="645"/>
    </location>
</feature>
<proteinExistence type="predicted"/>
<evidence type="ECO:0008006" key="7">
    <source>
        <dbReference type="Google" id="ProtNLM"/>
    </source>
</evidence>
<dbReference type="PROSITE" id="PS50800">
    <property type="entry name" value="SAP"/>
    <property type="match status" value="1"/>
</dbReference>
<feature type="region of interest" description="Disordered" evidence="1">
    <location>
        <begin position="681"/>
        <end position="700"/>
    </location>
</feature>
<dbReference type="Proteomes" id="UP001189429">
    <property type="component" value="Unassembled WGS sequence"/>
</dbReference>
<feature type="compositionally biased region" description="Basic and acidic residues" evidence="1">
    <location>
        <begin position="681"/>
        <end position="695"/>
    </location>
</feature>
<evidence type="ECO:0000256" key="2">
    <source>
        <dbReference type="SAM" id="Phobius"/>
    </source>
</evidence>
<feature type="region of interest" description="Disordered" evidence="1">
    <location>
        <begin position="631"/>
        <end position="658"/>
    </location>
</feature>
<name>A0ABN9Q9Q6_9DINO</name>
<accession>A0ABN9Q9Q6</accession>
<dbReference type="InterPro" id="IPR003034">
    <property type="entry name" value="SAP_dom"/>
</dbReference>
<keyword evidence="2" id="KW-0812">Transmembrane</keyword>
<protein>
    <recommendedName>
        <fullName evidence="7">Retrovirus-related Pol polyprotein from transposon TNT 1-94</fullName>
    </recommendedName>
</protein>
<feature type="domain" description="SAP" evidence="4">
    <location>
        <begin position="1725"/>
        <end position="1759"/>
    </location>
</feature>
<keyword evidence="2" id="KW-1133">Transmembrane helix</keyword>
<reference evidence="5" key="1">
    <citation type="submission" date="2023-10" db="EMBL/GenBank/DDBJ databases">
        <authorList>
            <person name="Chen Y."/>
            <person name="Shah S."/>
            <person name="Dougan E. K."/>
            <person name="Thang M."/>
            <person name="Chan C."/>
        </authorList>
    </citation>
    <scope>NUCLEOTIDE SEQUENCE [LARGE SCALE GENOMIC DNA]</scope>
</reference>
<dbReference type="InterPro" id="IPR001995">
    <property type="entry name" value="Peptidase_A2_cat"/>
</dbReference>
<dbReference type="Gene3D" id="1.10.720.30">
    <property type="entry name" value="SAP domain"/>
    <property type="match status" value="1"/>
</dbReference>
<evidence type="ECO:0000259" key="3">
    <source>
        <dbReference type="PROSITE" id="PS50175"/>
    </source>
</evidence>
<dbReference type="EMBL" id="CAUYUJ010002832">
    <property type="protein sequence ID" value="CAK0802565.1"/>
    <property type="molecule type" value="Genomic_DNA"/>
</dbReference>
<feature type="transmembrane region" description="Helical" evidence="2">
    <location>
        <begin position="1653"/>
        <end position="1678"/>
    </location>
</feature>
<gene>
    <name evidence="5" type="ORF">PCOR1329_LOCUS10047</name>
</gene>
<feature type="compositionally biased region" description="Basic and acidic residues" evidence="1">
    <location>
        <begin position="646"/>
        <end position="658"/>
    </location>
</feature>
<comment type="caution">
    <text evidence="5">The sequence shown here is derived from an EMBL/GenBank/DDBJ whole genome shotgun (WGS) entry which is preliminary data.</text>
</comment>
<evidence type="ECO:0000259" key="4">
    <source>
        <dbReference type="PROSITE" id="PS50800"/>
    </source>
</evidence>
<keyword evidence="6" id="KW-1185">Reference proteome</keyword>
<evidence type="ECO:0000313" key="5">
    <source>
        <dbReference type="EMBL" id="CAK0802565.1"/>
    </source>
</evidence>
<organism evidence="5 6">
    <name type="scientific">Prorocentrum cordatum</name>
    <dbReference type="NCBI Taxonomy" id="2364126"/>
    <lineage>
        <taxon>Eukaryota</taxon>
        <taxon>Sar</taxon>
        <taxon>Alveolata</taxon>
        <taxon>Dinophyceae</taxon>
        <taxon>Prorocentrales</taxon>
        <taxon>Prorocentraceae</taxon>
        <taxon>Prorocentrum</taxon>
    </lineage>
</organism>
<dbReference type="PROSITE" id="PS50175">
    <property type="entry name" value="ASP_PROT_RETROV"/>
    <property type="match status" value="1"/>
</dbReference>
<dbReference type="InterPro" id="IPR036361">
    <property type="entry name" value="SAP_dom_sf"/>
</dbReference>
<evidence type="ECO:0000256" key="1">
    <source>
        <dbReference type="SAM" id="MobiDB-lite"/>
    </source>
</evidence>
<keyword evidence="2" id="KW-0472">Membrane</keyword>
<feature type="domain" description="Peptidase A2" evidence="3">
    <location>
        <begin position="795"/>
        <end position="833"/>
    </location>
</feature>
<sequence length="1822" mass="204564">MMEAFLDACANPVRPQQGRAAGQTALPRLASYFQEYHRPDPDSREQHQHGHFTVKYGGSVRFLPIKKALLARPGLASHWKGGFSGYWQPVRYCGLASPPKKPAAALDPRLVLRAPPGEKPHPAILDSVREPATAAAMTARRLRADNAAAEQGKEPRRLTDGDVWALVVRSGAADQQLALFAKQHAGHAMVEYLFKRRNTLNSVIDDTWAWEEIDDSAVQQCRATRLEAMAAADTGDCVCGGQWLSYVTSSMVANGVPLAEFCHDIHVAMQAGRSPATPVVVLAGSVGGEGESIFLRALLNVFATHRAVFPTPSKGNFPLLHLPEAKVCFLDEYRSAETRQHRELRGTAFRKLKACGSRAQLTQEERAAVTRQLRSDIERLTTESQNMRQELQNRDVTIAEMRGQLQAQQQAQQQRVAPRGEMMDPKILHKVKPFDGHRASWKTFSFQYRAYLIAQDRRYRDLLERCEDGAQEVDNVNLDAQEEELSTQLYYGLVLAMPEDSVGELIVRNSPVGEGAECWRKLQKEYNPSEAGNVLAMWTKLTDTKFDAKEDVMVSISKLDEDMARYQKMAGEPVSDLIKRGILTKALKDHDELQKHVFRNSSRLSTYELLRAEVVSALMAERAVQDDPMEIGALKGGKRPWKGRGKGKDGKGKERPPNPDAEIECHYCHKKGHRSANCRKRIADEKNTSEKDKKDKKQLRLKKRSHTIDWKYCLPSYHQYVCCSCKKTFEGWRWHFDQWKLDYCAACAKYCLDSWFKDEEEPDDNEKHVTVAGLRPVDEDQSPADDRLRLAPLRNAIMLDSGAQISAIPRSQVTKHNYTPTDSNVVGLKGIGGEEIERYGHVVTGSSTVPSSHLTELSSYLYGVTKEPADENKIPKVMFDIFYVGTDQLAAKYKLKGGYFSIREKMSVTKAELDQAVSVLNVIDCKILAQATLYANKETDDYKVSFLLGVLEAWGHTTVILQTDQEPATMALAQAVRDRRSHSTLVRGSPPFSKQSAGYAEGGNKLAAGLLRAYKLKLEHKLGSEIKMTDPIVPWLVNSVGWMITRFQPRSHGGSSYKMLYGKEYNGEIAEMGEQVWYRISARVAAGRGKWEARFAKGVQMQPELIQHIRVTPWKQTPDKSSGTIGCSMYITERMIDAHGPTDECRKCSTGYGSHSAACRQRFETIQADLLREKLAKDPVAPEVQTAMDTESGELRSHFGDPEDQQVEQMVEVSAELHEKDQWSPKTIHYAMKDYGVYVEVATSTATDGKHIGGFPIAHMKEGKVRWRFVSTEVNKYEVREDNHQGTPPLMIVRATLSRAASSPTYSGQHLRKIQVWDVRKAFFNADLDETIYVHPGRELCPPGRCWWLRKAMNGTRKASQMWGELVRTTMDDGHWKCLVGTPNVFYLPASPNTAPFDEDSTAICHGDDFLAEGYDEQLDELDELLKQQFEVTASARLGPGCEEPGFFWTADPKHVDFMIKWTQKRGTALYLSSDRPDTMYASKTAMQHVSNPNVLMHARVQRLGRYYEGLQCKTYLIETQRPCNLKIYSDSTAGRGMCSRVGVGKVRHLELRYLWIQERLRLKAFELYKEDTSKMTADMLTKYSEWPTIEKHCTTLNLRFGKQMTGLSAMAVFTEVVTKASGEKVTVYGGSDEVAVCPAPVSHYVESEEFRFYLMLGLVMVTAASTFLLGCWCGCYFKNFYDKFLLQGAVSPASGSTCPPSARADVEFKTVCAQQDKGARHKLLNTFLVAELRAVLKAKSLAVSGIKEDLVTRMIKHGGVLSDRQAKEIEQLRVMATAHGPLAKLSLQDISSPEAAQKWIETFKGECRDRSRGSQVIHGEG</sequence>
<evidence type="ECO:0000313" key="6">
    <source>
        <dbReference type="Proteomes" id="UP001189429"/>
    </source>
</evidence>